<dbReference type="GO" id="GO:0003955">
    <property type="term" value="F:NAD(P)H dehydrogenase (quinone) activity"/>
    <property type="evidence" value="ECO:0007669"/>
    <property type="project" value="TreeGrafter"/>
</dbReference>
<evidence type="ECO:0000313" key="10">
    <source>
        <dbReference type="Proteomes" id="UP000297713"/>
    </source>
</evidence>
<gene>
    <name evidence="9" type="ORF">A7Q10_04025</name>
</gene>
<dbReference type="PRINTS" id="PR00411">
    <property type="entry name" value="PNDRDTASEI"/>
</dbReference>
<keyword evidence="2" id="KW-0285">Flavoprotein</keyword>
<keyword evidence="5" id="KW-0547">Nucleotide-binding</keyword>
<dbReference type="InterPro" id="IPR016156">
    <property type="entry name" value="FAD/NAD-linked_Rdtase_dimer_sf"/>
</dbReference>
<dbReference type="InterPro" id="IPR023753">
    <property type="entry name" value="FAD/NAD-binding_dom"/>
</dbReference>
<dbReference type="SUPFAM" id="SSF55424">
    <property type="entry name" value="FAD/NAD-linked reductases, dimerisation (C-terminal) domain"/>
    <property type="match status" value="1"/>
</dbReference>
<dbReference type="PIRSF" id="PIRSF000350">
    <property type="entry name" value="Mercury_reductase_MerA"/>
    <property type="match status" value="1"/>
</dbReference>
<dbReference type="InterPro" id="IPR001100">
    <property type="entry name" value="Pyr_nuc-diS_OxRdtase"/>
</dbReference>
<evidence type="ECO:0000256" key="2">
    <source>
        <dbReference type="ARBA" id="ARBA00022630"/>
    </source>
</evidence>
<reference evidence="9 10" key="1">
    <citation type="submission" date="2016-05" db="EMBL/GenBank/DDBJ databases">
        <title>Diversity and Homogeneity among Thermoacidophilic Verrucomicrobia Methanotrophs Linked with Geographical Origin.</title>
        <authorList>
            <person name="Erikstad H.-A."/>
            <person name="Smestad N.B."/>
            <person name="Ceballos R.M."/>
            <person name="Birkeland N.-K."/>
        </authorList>
    </citation>
    <scope>NUCLEOTIDE SEQUENCE [LARGE SCALE GENOMIC DNA]</scope>
    <source>
        <strain evidence="9 10">Phi</strain>
    </source>
</reference>
<keyword evidence="3 5" id="KW-0274">FAD</keyword>
<evidence type="ECO:0000259" key="7">
    <source>
        <dbReference type="Pfam" id="PF02852"/>
    </source>
</evidence>
<evidence type="ECO:0000256" key="4">
    <source>
        <dbReference type="PIRSR" id="PIRSR000350-2"/>
    </source>
</evidence>
<proteinExistence type="inferred from homology"/>
<organism evidence="9 10">
    <name type="scientific">Methylacidiphilum caldifontis</name>
    <dbReference type="NCBI Taxonomy" id="2795386"/>
    <lineage>
        <taxon>Bacteria</taxon>
        <taxon>Pseudomonadati</taxon>
        <taxon>Verrucomicrobiota</taxon>
        <taxon>Methylacidiphilae</taxon>
        <taxon>Methylacidiphilales</taxon>
        <taxon>Methylacidiphilaceae</taxon>
        <taxon>Methylacidiphilum (ex Ratnadevi et al. 2023)</taxon>
    </lineage>
</organism>
<dbReference type="PRINTS" id="PR00368">
    <property type="entry name" value="FADPNR"/>
</dbReference>
<dbReference type="Gene3D" id="3.30.390.30">
    <property type="match status" value="1"/>
</dbReference>
<keyword evidence="10" id="KW-1185">Reference proteome</keyword>
<feature type="domain" description="FAD/NAD(P)-binding" evidence="8">
    <location>
        <begin position="6"/>
        <end position="326"/>
    </location>
</feature>
<evidence type="ECO:0000256" key="6">
    <source>
        <dbReference type="PIRSR" id="PIRSR000350-4"/>
    </source>
</evidence>
<evidence type="ECO:0000256" key="3">
    <source>
        <dbReference type="ARBA" id="ARBA00022827"/>
    </source>
</evidence>
<keyword evidence="5" id="KW-0520">NAD</keyword>
<sequence>MKKHYELTIIGAGSAGFAAASLASKEPISIALIDKAEKLSGLCILKGCMPSKTFIESSNRYWEIRRANRFGLKVGSVSADMPSIQLRKKTLIEEFARYREEEILSLPVDFYRGSASFINPNELLIKEADSKERVISSKTFIIATGSLIDILPIDGLVQTGFLTSDSALELNQLPGSLTVLGGGPVGCEFAQFFSRLGCKTTIVQRSPRLLKSFDPEVSDCLKESFLSEGITVFSDTQIKAVTKEKGRKKVSFLHKGKKTEVFSEEIFYALGRKPNIEKLGLEKIGIDTSMQPLSINDKMQSSIPHIFIAGDASANFGIVHIAREEGEVAAKNALEILAGKSPTYVVSRRLAMEVVFTDPEVAMVGLLPSNRKVLCAKYMFRDHGKAIIEGKEEGFVKICADPSSGEILFGTIIGPHASELIHQLSQCMYFKGTVEDLVKMPFYHPTLSEIISYPAEEIFTTVREKKKKIL</sequence>
<dbReference type="Pfam" id="PF02852">
    <property type="entry name" value="Pyr_redox_dim"/>
    <property type="match status" value="1"/>
</dbReference>
<evidence type="ECO:0000259" key="8">
    <source>
        <dbReference type="Pfam" id="PF07992"/>
    </source>
</evidence>
<name>A0A4Y8PID1_9BACT</name>
<feature type="domain" description="Pyridine nucleotide-disulphide oxidoreductase dimerisation" evidence="7">
    <location>
        <begin position="353"/>
        <end position="451"/>
    </location>
</feature>
<dbReference type="Gene3D" id="3.50.50.60">
    <property type="entry name" value="FAD/NAD(P)-binding domain"/>
    <property type="match status" value="2"/>
</dbReference>
<dbReference type="Proteomes" id="UP000297713">
    <property type="component" value="Unassembled WGS sequence"/>
</dbReference>
<feature type="binding site" evidence="5">
    <location>
        <begin position="144"/>
        <end position="146"/>
    </location>
    <ligand>
        <name>FAD</name>
        <dbReference type="ChEBI" id="CHEBI:57692"/>
    </ligand>
</feature>
<dbReference type="GO" id="GO:0050660">
    <property type="term" value="F:flavin adenine dinucleotide binding"/>
    <property type="evidence" value="ECO:0007669"/>
    <property type="project" value="TreeGrafter"/>
</dbReference>
<dbReference type="EMBL" id="LXQC01000046">
    <property type="protein sequence ID" value="TFE72082.1"/>
    <property type="molecule type" value="Genomic_DNA"/>
</dbReference>
<comment type="caution">
    <text evidence="9">The sequence shown here is derived from an EMBL/GenBank/DDBJ whole genome shotgun (WGS) entry which is preliminary data.</text>
</comment>
<evidence type="ECO:0000256" key="5">
    <source>
        <dbReference type="PIRSR" id="PIRSR000350-3"/>
    </source>
</evidence>
<feature type="binding site" evidence="5">
    <location>
        <position position="271"/>
    </location>
    <ligand>
        <name>NAD(+)</name>
        <dbReference type="ChEBI" id="CHEBI:57540"/>
    </ligand>
</feature>
<dbReference type="SUPFAM" id="SSF51905">
    <property type="entry name" value="FAD/NAD(P)-binding domain"/>
    <property type="match status" value="1"/>
</dbReference>
<dbReference type="PANTHER" id="PTHR43014">
    <property type="entry name" value="MERCURIC REDUCTASE"/>
    <property type="match status" value="1"/>
</dbReference>
<comment type="similarity">
    <text evidence="1">Belongs to the class-I pyridine nucleotide-disulfide oxidoreductase family.</text>
</comment>
<dbReference type="InterPro" id="IPR004099">
    <property type="entry name" value="Pyr_nucl-diS_OxRdtase_dimer"/>
</dbReference>
<feature type="binding site" evidence="5">
    <location>
        <begin position="181"/>
        <end position="188"/>
    </location>
    <ligand>
        <name>NAD(+)</name>
        <dbReference type="ChEBI" id="CHEBI:57540"/>
    </ligand>
</feature>
<feature type="binding site" evidence="5">
    <location>
        <position position="52"/>
    </location>
    <ligand>
        <name>FAD</name>
        <dbReference type="ChEBI" id="CHEBI:57692"/>
    </ligand>
</feature>
<evidence type="ECO:0000256" key="1">
    <source>
        <dbReference type="ARBA" id="ARBA00007532"/>
    </source>
</evidence>
<feature type="active site" description="Proton acceptor" evidence="4">
    <location>
        <position position="444"/>
    </location>
</feature>
<dbReference type="RefSeq" id="WP_134439125.1">
    <property type="nucleotide sequence ID" value="NZ_LXQC01000046.1"/>
</dbReference>
<feature type="disulfide bond" description="Redox-active" evidence="6">
    <location>
        <begin position="43"/>
        <end position="48"/>
    </location>
</feature>
<dbReference type="Pfam" id="PF07992">
    <property type="entry name" value="Pyr_redox_2"/>
    <property type="match status" value="1"/>
</dbReference>
<accession>A0A4Y8PID1</accession>
<comment type="cofactor">
    <cofactor evidence="5">
        <name>FAD</name>
        <dbReference type="ChEBI" id="CHEBI:57692"/>
    </cofactor>
    <text evidence="5">Binds 1 FAD per subunit.</text>
</comment>
<keyword evidence="9" id="KW-0670">Pyruvate</keyword>
<dbReference type="InterPro" id="IPR036188">
    <property type="entry name" value="FAD/NAD-bd_sf"/>
</dbReference>
<dbReference type="OrthoDB" id="9800167at2"/>
<dbReference type="AlphaFoldDB" id="A0A4Y8PID1"/>
<evidence type="ECO:0000313" key="9">
    <source>
        <dbReference type="EMBL" id="TFE72082.1"/>
    </source>
</evidence>
<feature type="binding site" evidence="5">
    <location>
        <position position="311"/>
    </location>
    <ligand>
        <name>FAD</name>
        <dbReference type="ChEBI" id="CHEBI:57692"/>
    </ligand>
</feature>
<dbReference type="PANTHER" id="PTHR43014:SF4">
    <property type="entry name" value="PYRIDINE NUCLEOTIDE-DISULFIDE OXIDOREDUCTASE RCLA-RELATED"/>
    <property type="match status" value="1"/>
</dbReference>
<protein>
    <submittedName>
        <fullName evidence="9">Pyruvate dehydrogenase</fullName>
    </submittedName>
</protein>